<dbReference type="Proteomes" id="UP000037020">
    <property type="component" value="Unassembled WGS sequence"/>
</dbReference>
<protein>
    <recommendedName>
        <fullName evidence="2">Methyltransferase domain-containing protein</fullName>
    </recommendedName>
</protein>
<evidence type="ECO:0000259" key="2">
    <source>
        <dbReference type="Pfam" id="PF13649"/>
    </source>
</evidence>
<dbReference type="InterPro" id="IPR041698">
    <property type="entry name" value="Methyltransf_25"/>
</dbReference>
<accession>A0ABR5IZE8</accession>
<dbReference type="SUPFAM" id="SSF53335">
    <property type="entry name" value="S-adenosyl-L-methionine-dependent methyltransferases"/>
    <property type="match status" value="1"/>
</dbReference>
<name>A0ABR5IZE8_9ACTN</name>
<evidence type="ECO:0000313" key="3">
    <source>
        <dbReference type="EMBL" id="KOG86510.1"/>
    </source>
</evidence>
<feature type="non-terminal residue" evidence="3">
    <location>
        <position position="167"/>
    </location>
</feature>
<proteinExistence type="predicted"/>
<evidence type="ECO:0000256" key="1">
    <source>
        <dbReference type="SAM" id="MobiDB-lite"/>
    </source>
</evidence>
<dbReference type="Gene3D" id="3.40.50.150">
    <property type="entry name" value="Vaccinia Virus protein VP39"/>
    <property type="match status" value="1"/>
</dbReference>
<dbReference type="InterPro" id="IPR029063">
    <property type="entry name" value="SAM-dependent_MTases_sf"/>
</dbReference>
<organism evidence="3 4">
    <name type="scientific">Streptomyces varsoviensis</name>
    <dbReference type="NCBI Taxonomy" id="67373"/>
    <lineage>
        <taxon>Bacteria</taxon>
        <taxon>Bacillati</taxon>
        <taxon>Actinomycetota</taxon>
        <taxon>Actinomycetes</taxon>
        <taxon>Kitasatosporales</taxon>
        <taxon>Streptomycetaceae</taxon>
        <taxon>Streptomyces</taxon>
    </lineage>
</organism>
<sequence>MYDNDTWNLYLAGAEERGSGGDEKDTSRSGNGSNLAQTATLRAELPRLLARLGVRTLLDIPCGDFYWMSRLDLGLDAYTGADLVPEIVERNARVFARPGREFRVLDITRSPLPKVDMVFSRDCLVHFSDSAVRAALENVKRGGSTYFATTTFTDRTDNAADIETGGG</sequence>
<feature type="domain" description="Methyltransferase" evidence="2">
    <location>
        <begin position="58"/>
        <end position="141"/>
    </location>
</feature>
<reference evidence="3 4" key="1">
    <citation type="submission" date="2015-07" db="EMBL/GenBank/DDBJ databases">
        <authorList>
            <person name="Ju K.-S."/>
            <person name="Doroghazi J.R."/>
            <person name="Metcalf W.W."/>
        </authorList>
    </citation>
    <scope>NUCLEOTIDE SEQUENCE [LARGE SCALE GENOMIC DNA]</scope>
    <source>
        <strain evidence="3 4">NRRL B-3589</strain>
    </source>
</reference>
<dbReference type="EMBL" id="LGUT01002788">
    <property type="protein sequence ID" value="KOG86510.1"/>
    <property type="molecule type" value="Genomic_DNA"/>
</dbReference>
<dbReference type="Pfam" id="PF13649">
    <property type="entry name" value="Methyltransf_25"/>
    <property type="match status" value="1"/>
</dbReference>
<feature type="compositionally biased region" description="Basic and acidic residues" evidence="1">
    <location>
        <begin position="16"/>
        <end position="27"/>
    </location>
</feature>
<keyword evidence="4" id="KW-1185">Reference proteome</keyword>
<evidence type="ECO:0000313" key="4">
    <source>
        <dbReference type="Proteomes" id="UP000037020"/>
    </source>
</evidence>
<feature type="region of interest" description="Disordered" evidence="1">
    <location>
        <begin position="16"/>
        <end position="35"/>
    </location>
</feature>
<comment type="caution">
    <text evidence="3">The sequence shown here is derived from an EMBL/GenBank/DDBJ whole genome shotgun (WGS) entry which is preliminary data.</text>
</comment>
<gene>
    <name evidence="3" type="ORF">ADK38_30630</name>
</gene>